<evidence type="ECO:0000313" key="2">
    <source>
        <dbReference type="EMBL" id="WQH15761.1"/>
    </source>
</evidence>
<protein>
    <recommendedName>
        <fullName evidence="4">DUF2238 domain-containing protein</fullName>
    </recommendedName>
</protein>
<keyword evidence="1" id="KW-0812">Transmembrane</keyword>
<dbReference type="EMBL" id="CP140153">
    <property type="protein sequence ID" value="WQH15761.1"/>
    <property type="molecule type" value="Genomic_DNA"/>
</dbReference>
<keyword evidence="1" id="KW-0472">Membrane</keyword>
<sequence>MQRRRIHQRVTLIIQVIMLAELAFALWEGLWLIAAMTVLILLLTVAPVLMFKRFEVFIPSEFKLLATGFIFASLFLGEVQGYYTRFWWWDLVLHTASGFLLGIFGFLLVYILNEKKNLRFHMTPGFVAFFAFMFAVGVGALWEIFEFAMDQIVGTNMQKAMLDDPSGLTDTMMDLVVDTVGAAVITVLGYGYLRVAAGKSFLEQWIAAFLDANPRLFSRR</sequence>
<keyword evidence="1" id="KW-1133">Transmembrane helix</keyword>
<reference evidence="2 3" key="1">
    <citation type="submission" date="2023-11" db="EMBL/GenBank/DDBJ databases">
        <title>MicrobeMod: A computational toolkit for identifying prokaryotic methylation and restriction-modification with nanopore sequencing.</title>
        <authorList>
            <person name="Crits-Christoph A."/>
            <person name="Kang S.C."/>
            <person name="Lee H."/>
            <person name="Ostrov N."/>
        </authorList>
    </citation>
    <scope>NUCLEOTIDE SEQUENCE [LARGE SCALE GENOMIC DNA]</scope>
    <source>
        <strain evidence="2 3">ATCC 49870</strain>
    </source>
</reference>
<evidence type="ECO:0008006" key="4">
    <source>
        <dbReference type="Google" id="ProtNLM"/>
    </source>
</evidence>
<evidence type="ECO:0000256" key="1">
    <source>
        <dbReference type="SAM" id="Phobius"/>
    </source>
</evidence>
<dbReference type="Pfam" id="PF09997">
    <property type="entry name" value="DUF2238"/>
    <property type="match status" value="1"/>
</dbReference>
<dbReference type="Proteomes" id="UP001327459">
    <property type="component" value="Chromosome"/>
</dbReference>
<feature type="transmembrane region" description="Helical" evidence="1">
    <location>
        <begin position="64"/>
        <end position="83"/>
    </location>
</feature>
<dbReference type="InterPro" id="IPR014509">
    <property type="entry name" value="YjdF-like"/>
</dbReference>
<feature type="transmembrane region" description="Helical" evidence="1">
    <location>
        <begin position="33"/>
        <end position="52"/>
    </location>
</feature>
<proteinExistence type="predicted"/>
<evidence type="ECO:0000313" key="3">
    <source>
        <dbReference type="Proteomes" id="UP001327459"/>
    </source>
</evidence>
<organism evidence="2 3">
    <name type="scientific">Guyparkeria halophila</name>
    <dbReference type="NCBI Taxonomy" id="47960"/>
    <lineage>
        <taxon>Bacteria</taxon>
        <taxon>Pseudomonadati</taxon>
        <taxon>Pseudomonadota</taxon>
        <taxon>Gammaproteobacteria</taxon>
        <taxon>Chromatiales</taxon>
        <taxon>Thioalkalibacteraceae</taxon>
        <taxon>Guyparkeria</taxon>
    </lineage>
</organism>
<accession>A0ABZ0YX32</accession>
<gene>
    <name evidence="2" type="ORF">SR882_08305</name>
</gene>
<keyword evidence="3" id="KW-1185">Reference proteome</keyword>
<feature type="transmembrane region" description="Helical" evidence="1">
    <location>
        <begin position="9"/>
        <end position="27"/>
    </location>
</feature>
<feature type="transmembrane region" description="Helical" evidence="1">
    <location>
        <begin position="175"/>
        <end position="193"/>
    </location>
</feature>
<feature type="transmembrane region" description="Helical" evidence="1">
    <location>
        <begin position="125"/>
        <end position="145"/>
    </location>
</feature>
<feature type="transmembrane region" description="Helical" evidence="1">
    <location>
        <begin position="95"/>
        <end position="113"/>
    </location>
</feature>
<name>A0ABZ0YX32_9GAMM</name>
<dbReference type="RefSeq" id="WP_322520786.1">
    <property type="nucleotide sequence ID" value="NZ_CP140153.1"/>
</dbReference>